<evidence type="ECO:0000256" key="11">
    <source>
        <dbReference type="ARBA" id="ARBA00023054"/>
    </source>
</evidence>
<keyword evidence="11 14" id="KW-0175">Coiled coil</keyword>
<dbReference type="OMA" id="MSKLEDN"/>
<reference evidence="18" key="1">
    <citation type="submission" date="2021-08" db="EMBL/GenBank/DDBJ databases">
        <title>WGS assembly of Ceratopteris richardii.</title>
        <authorList>
            <person name="Marchant D.B."/>
            <person name="Chen G."/>
            <person name="Jenkins J."/>
            <person name="Shu S."/>
            <person name="Leebens-Mack J."/>
            <person name="Grimwood J."/>
            <person name="Schmutz J."/>
            <person name="Soltis P."/>
            <person name="Soltis D."/>
            <person name="Chen Z.-H."/>
        </authorList>
    </citation>
    <scope>NUCLEOTIDE SEQUENCE</scope>
    <source>
        <strain evidence="18">Whitten #5841</strain>
        <tissue evidence="18">Leaf</tissue>
    </source>
</reference>
<dbReference type="InterPro" id="IPR013083">
    <property type="entry name" value="Znf_RING/FYVE/PHD"/>
</dbReference>
<feature type="region of interest" description="Disordered" evidence="16">
    <location>
        <begin position="1"/>
        <end position="34"/>
    </location>
</feature>
<keyword evidence="7 13" id="KW-0863">Zinc-finger</keyword>
<dbReference type="GO" id="GO:0061630">
    <property type="term" value="F:ubiquitin protein ligase activity"/>
    <property type="evidence" value="ECO:0007669"/>
    <property type="project" value="UniProtKB-EC"/>
</dbReference>
<sequence>MGSTEEPERKRRHLNHSSISPALKKQASFHSSEEKKVDAGMLQYQNQKLEQQLYVHRSEINALEGKCSQLSAKHAFLENSLQTVQCSWARLLENVGSLSLQASNCVRRDGTDDGTSRRDTARRCSSTEEDFFQRLLATGATDSCNENNDTASAEINLKSCRAAALKSVEGIFQAIDTQRACRSDALHKVKEKLGEYDDDLQVQQIDDNLLEVESLRSAMDTLQLKHIGISSQLRLWRRNRVRSKADIKVLTGELEETVADLESTRQNIASLRNQKDLASGNGVGVKAEDADKPEGKPFHDAKALECAIEEAKTLASLRSKELDELKKEKGRLTEQHHKIQETFKDERHITTSHLYNILKDQVTALQKELDDYGARSTSSTMDQESPTRGDNVEVLTAEAGGTDEILSTANQQKLSELEAKLQDGISKRSNLSVRLDEMSHALDRQDEVAEFKVMISTLEKEMGMMQQQLDKYREASCRAEVLRMEAESKSFSIESKTMECKAYSEKLINQLSEVKSLREEARILRENEQELKLILDMYGSESTDTRSLTELKEAECSALAEVEKLKSALDDHGLELRVRVANEAEAACQQRLTMAEAEISEFRQRLDACERVVMELKEAAVLKSEEHDSCLAEIETIGQAYEDMQTQNQRLLGQISKRDQYNIKLVSESIKSKQLLSNLQEEKQHLLDFIQQATNFGDTQKQRITRLEQQLNSHLEQLSKYEEDRRQHGRTLAMLKRRLVEANNESLAIKTSLEGSRKAIDHHKGKSKEMLALVEKEKLAKKKVEDEIALLNAKMAKKSLKNEGTSLVEKLQDEVKEYRAILKCSVCDLRHKEVVITKCYHLFCNPCIQKNLEIRHRKCPGCGITFGQSDVRAVHI</sequence>
<dbReference type="InterPro" id="IPR013956">
    <property type="entry name" value="E3_ubiquit_lig_Bre1"/>
</dbReference>
<comment type="caution">
    <text evidence="18">The sequence shown here is derived from an EMBL/GenBank/DDBJ whole genome shotgun (WGS) entry which is preliminary data.</text>
</comment>
<keyword evidence="6 14" id="KW-0479">Metal-binding</keyword>
<dbReference type="EMBL" id="CM035419">
    <property type="protein sequence ID" value="KAH7415190.1"/>
    <property type="molecule type" value="Genomic_DNA"/>
</dbReference>
<dbReference type="InterPro" id="IPR018957">
    <property type="entry name" value="Znf_C3HC4_RING-type"/>
</dbReference>
<dbReference type="Gene3D" id="3.30.40.10">
    <property type="entry name" value="Zinc/RING finger domain, C3HC4 (zinc finger)"/>
    <property type="match status" value="1"/>
</dbReference>
<evidence type="ECO:0000256" key="4">
    <source>
        <dbReference type="ARBA" id="ARBA00005555"/>
    </source>
</evidence>
<keyword evidence="8 14" id="KW-0833">Ubl conjugation pathway</keyword>
<evidence type="ECO:0000259" key="17">
    <source>
        <dbReference type="PROSITE" id="PS50089"/>
    </source>
</evidence>
<evidence type="ECO:0000256" key="2">
    <source>
        <dbReference type="ARBA" id="ARBA00004123"/>
    </source>
</evidence>
<dbReference type="Proteomes" id="UP000825935">
    <property type="component" value="Chromosome 14"/>
</dbReference>
<evidence type="ECO:0000256" key="6">
    <source>
        <dbReference type="ARBA" id="ARBA00022723"/>
    </source>
</evidence>
<feature type="coiled-coil region" evidence="15">
    <location>
        <begin position="46"/>
        <end position="80"/>
    </location>
</feature>
<evidence type="ECO:0000256" key="1">
    <source>
        <dbReference type="ARBA" id="ARBA00000900"/>
    </source>
</evidence>
<evidence type="ECO:0000256" key="8">
    <source>
        <dbReference type="ARBA" id="ARBA00022786"/>
    </source>
</evidence>
<keyword evidence="10 14" id="KW-0156">Chromatin regulator</keyword>
<evidence type="ECO:0000256" key="3">
    <source>
        <dbReference type="ARBA" id="ARBA00004906"/>
    </source>
</evidence>
<comment type="catalytic activity">
    <reaction evidence="1 14">
        <text>S-ubiquitinyl-[E2 ubiquitin-conjugating enzyme]-L-cysteine + [acceptor protein]-L-lysine = [E2 ubiquitin-conjugating enzyme]-L-cysteine + N(6)-ubiquitinyl-[acceptor protein]-L-lysine.</text>
        <dbReference type="EC" id="2.3.2.27"/>
    </reaction>
</comment>
<evidence type="ECO:0000256" key="10">
    <source>
        <dbReference type="ARBA" id="ARBA00022853"/>
    </source>
</evidence>
<dbReference type="AlphaFoldDB" id="A0A8T2T6V0"/>
<feature type="coiled-coil region" evidence="15">
    <location>
        <begin position="774"/>
        <end position="801"/>
    </location>
</feature>
<evidence type="ECO:0000256" key="16">
    <source>
        <dbReference type="SAM" id="MobiDB-lite"/>
    </source>
</evidence>
<dbReference type="PROSITE" id="PS00518">
    <property type="entry name" value="ZF_RING_1"/>
    <property type="match status" value="1"/>
</dbReference>
<evidence type="ECO:0000256" key="14">
    <source>
        <dbReference type="RuleBase" id="RU365038"/>
    </source>
</evidence>
<protein>
    <recommendedName>
        <fullName evidence="14">E3 ubiquitin protein ligase</fullName>
        <ecNumber evidence="14">2.3.2.27</ecNumber>
    </recommendedName>
</protein>
<dbReference type="SMART" id="SM00184">
    <property type="entry name" value="RING"/>
    <property type="match status" value="1"/>
</dbReference>
<feature type="domain" description="RING-type" evidence="17">
    <location>
        <begin position="824"/>
        <end position="862"/>
    </location>
</feature>
<dbReference type="InterPro" id="IPR001841">
    <property type="entry name" value="Znf_RING"/>
</dbReference>
<comment type="similarity">
    <text evidence="4 14">Belongs to the BRE1 family.</text>
</comment>
<name>A0A8T2T6V0_CERRI</name>
<feature type="coiled-coil region" evidence="15">
    <location>
        <begin position="592"/>
        <end position="619"/>
    </location>
</feature>
<dbReference type="PANTHER" id="PTHR23163:SF0">
    <property type="entry name" value="E3 UBIQUITIN-PROTEIN LIGASE BRE1"/>
    <property type="match status" value="1"/>
</dbReference>
<evidence type="ECO:0000256" key="12">
    <source>
        <dbReference type="ARBA" id="ARBA00023242"/>
    </source>
</evidence>
<evidence type="ECO:0000313" key="19">
    <source>
        <dbReference type="Proteomes" id="UP000825935"/>
    </source>
</evidence>
<comment type="subcellular location">
    <subcellularLocation>
        <location evidence="2 14">Nucleus</location>
    </subcellularLocation>
</comment>
<organism evidence="18 19">
    <name type="scientific">Ceratopteris richardii</name>
    <name type="common">Triangle waterfern</name>
    <dbReference type="NCBI Taxonomy" id="49495"/>
    <lineage>
        <taxon>Eukaryota</taxon>
        <taxon>Viridiplantae</taxon>
        <taxon>Streptophyta</taxon>
        <taxon>Embryophyta</taxon>
        <taxon>Tracheophyta</taxon>
        <taxon>Polypodiopsida</taxon>
        <taxon>Polypodiidae</taxon>
        <taxon>Polypodiales</taxon>
        <taxon>Pteridineae</taxon>
        <taxon>Pteridaceae</taxon>
        <taxon>Parkerioideae</taxon>
        <taxon>Ceratopteris</taxon>
    </lineage>
</organism>
<keyword evidence="9 14" id="KW-0862">Zinc</keyword>
<feature type="coiled-coil region" evidence="15">
    <location>
        <begin position="247"/>
        <end position="281"/>
    </location>
</feature>
<dbReference type="GO" id="GO:0005634">
    <property type="term" value="C:nucleus"/>
    <property type="evidence" value="ECO:0007669"/>
    <property type="project" value="UniProtKB-SubCell"/>
</dbReference>
<evidence type="ECO:0000256" key="13">
    <source>
        <dbReference type="PROSITE-ProRule" id="PRU00175"/>
    </source>
</evidence>
<dbReference type="GO" id="GO:0016567">
    <property type="term" value="P:protein ubiquitination"/>
    <property type="evidence" value="ECO:0007669"/>
    <property type="project" value="UniProtKB-UniRule"/>
</dbReference>
<keyword evidence="19" id="KW-1185">Reference proteome</keyword>
<evidence type="ECO:0000256" key="7">
    <source>
        <dbReference type="ARBA" id="ARBA00022771"/>
    </source>
</evidence>
<evidence type="ECO:0000256" key="15">
    <source>
        <dbReference type="SAM" id="Coils"/>
    </source>
</evidence>
<feature type="coiled-coil region" evidence="15">
    <location>
        <begin position="704"/>
        <end position="745"/>
    </location>
</feature>
<gene>
    <name evidence="18" type="ORF">KP509_14G031800</name>
</gene>
<dbReference type="PANTHER" id="PTHR23163">
    <property type="entry name" value="RING FINGER PROTEIN-RELATED"/>
    <property type="match status" value="1"/>
</dbReference>
<dbReference type="GO" id="GO:0006325">
    <property type="term" value="P:chromatin organization"/>
    <property type="evidence" value="ECO:0007669"/>
    <property type="project" value="UniProtKB-KW"/>
</dbReference>
<dbReference type="PROSITE" id="PS50089">
    <property type="entry name" value="ZF_RING_2"/>
    <property type="match status" value="1"/>
</dbReference>
<comment type="pathway">
    <text evidence="3 14">Protein modification; protein ubiquitination.</text>
</comment>
<feature type="coiled-coil region" evidence="15">
    <location>
        <begin position="500"/>
        <end position="534"/>
    </location>
</feature>
<dbReference type="GO" id="GO:0033503">
    <property type="term" value="C:HULC complex"/>
    <property type="evidence" value="ECO:0007669"/>
    <property type="project" value="TreeGrafter"/>
</dbReference>
<dbReference type="EC" id="2.3.2.27" evidence="14"/>
<dbReference type="Pfam" id="PF00097">
    <property type="entry name" value="zf-C3HC4"/>
    <property type="match status" value="1"/>
</dbReference>
<keyword evidence="12 14" id="KW-0539">Nucleus</keyword>
<dbReference type="OrthoDB" id="10266039at2759"/>
<dbReference type="GO" id="GO:0008270">
    <property type="term" value="F:zinc ion binding"/>
    <property type="evidence" value="ECO:0007669"/>
    <property type="project" value="UniProtKB-KW"/>
</dbReference>
<keyword evidence="5 14" id="KW-0808">Transferase</keyword>
<evidence type="ECO:0000313" key="18">
    <source>
        <dbReference type="EMBL" id="KAH7415190.1"/>
    </source>
</evidence>
<evidence type="ECO:0000256" key="5">
    <source>
        <dbReference type="ARBA" id="ARBA00022679"/>
    </source>
</evidence>
<evidence type="ECO:0000256" key="9">
    <source>
        <dbReference type="ARBA" id="ARBA00022833"/>
    </source>
</evidence>
<feature type="coiled-coil region" evidence="15">
    <location>
        <begin position="308"/>
        <end position="375"/>
    </location>
</feature>
<dbReference type="InterPro" id="IPR017907">
    <property type="entry name" value="Znf_RING_CS"/>
</dbReference>
<proteinExistence type="inferred from homology"/>
<dbReference type="CDD" id="cd16499">
    <property type="entry name" value="RING-HC_Bre1-like"/>
    <property type="match status" value="1"/>
</dbReference>
<dbReference type="SUPFAM" id="SSF57850">
    <property type="entry name" value="RING/U-box"/>
    <property type="match status" value="1"/>
</dbReference>
<accession>A0A8T2T6V0</accession>